<proteinExistence type="predicted"/>
<dbReference type="OrthoDB" id="3930471at2759"/>
<organism evidence="2 3">
    <name type="scientific">Pseudocercospora eumusae</name>
    <dbReference type="NCBI Taxonomy" id="321146"/>
    <lineage>
        <taxon>Eukaryota</taxon>
        <taxon>Fungi</taxon>
        <taxon>Dikarya</taxon>
        <taxon>Ascomycota</taxon>
        <taxon>Pezizomycotina</taxon>
        <taxon>Dothideomycetes</taxon>
        <taxon>Dothideomycetidae</taxon>
        <taxon>Mycosphaerellales</taxon>
        <taxon>Mycosphaerellaceae</taxon>
        <taxon>Pseudocercospora</taxon>
    </lineage>
</organism>
<dbReference type="Proteomes" id="UP000070133">
    <property type="component" value="Unassembled WGS sequence"/>
</dbReference>
<comment type="caution">
    <text evidence="2">The sequence shown here is derived from an EMBL/GenBank/DDBJ whole genome shotgun (WGS) entry which is preliminary data.</text>
</comment>
<evidence type="ECO:0000256" key="1">
    <source>
        <dbReference type="SAM" id="Coils"/>
    </source>
</evidence>
<evidence type="ECO:0000313" key="2">
    <source>
        <dbReference type="EMBL" id="KXS98129.1"/>
    </source>
</evidence>
<dbReference type="EMBL" id="LFZN01000121">
    <property type="protein sequence ID" value="KXS98129.1"/>
    <property type="molecule type" value="Genomic_DNA"/>
</dbReference>
<dbReference type="STRING" id="321146.A0A139H6Y7"/>
<keyword evidence="1" id="KW-0175">Coiled coil</keyword>
<name>A0A139H6Y7_9PEZI</name>
<sequence length="179" mass="19628">MPSYVSTPPDLPALADASQIVTDNFRRFANLPAVDGGAAILTAVNSLQEQVQQMQQSQQQFQQQIQQQMAQIQQQMAQMQQQMQEMETRIITRISSSDANNLARLANSQLTSPQHPLIPLRSITNTLIDNFPATPAAIATFSQASLTNLLTALGEDPNGSIGVKRQRFRRALGLKEAAV</sequence>
<reference evidence="2 3" key="1">
    <citation type="submission" date="2015-07" db="EMBL/GenBank/DDBJ databases">
        <title>Comparative genomics of the Sigatoka disease complex on banana suggests a link between parallel evolutionary changes in Pseudocercospora fijiensis and Pseudocercospora eumusae and increased virulence on the banana host.</title>
        <authorList>
            <person name="Chang T.-C."/>
            <person name="Salvucci A."/>
            <person name="Crous P.W."/>
            <person name="Stergiopoulos I."/>
        </authorList>
    </citation>
    <scope>NUCLEOTIDE SEQUENCE [LARGE SCALE GENOMIC DNA]</scope>
    <source>
        <strain evidence="2 3">CBS 114824</strain>
    </source>
</reference>
<accession>A0A139H6Y7</accession>
<dbReference type="AlphaFoldDB" id="A0A139H6Y7"/>
<gene>
    <name evidence="2" type="ORF">AC578_9414</name>
</gene>
<keyword evidence="3" id="KW-1185">Reference proteome</keyword>
<protein>
    <submittedName>
        <fullName evidence="2">Uncharacterized protein</fullName>
    </submittedName>
</protein>
<evidence type="ECO:0000313" key="3">
    <source>
        <dbReference type="Proteomes" id="UP000070133"/>
    </source>
</evidence>
<feature type="coiled-coil region" evidence="1">
    <location>
        <begin position="44"/>
        <end position="89"/>
    </location>
</feature>